<dbReference type="AlphaFoldDB" id="A0A8T1V7U5"/>
<name>A0A8T1V7U5_9STRA</name>
<feature type="compositionally biased region" description="Polar residues" evidence="1">
    <location>
        <begin position="8"/>
        <end position="20"/>
    </location>
</feature>
<organism evidence="2 3">
    <name type="scientific">Phytophthora pseudosyringae</name>
    <dbReference type="NCBI Taxonomy" id="221518"/>
    <lineage>
        <taxon>Eukaryota</taxon>
        <taxon>Sar</taxon>
        <taxon>Stramenopiles</taxon>
        <taxon>Oomycota</taxon>
        <taxon>Peronosporomycetes</taxon>
        <taxon>Peronosporales</taxon>
        <taxon>Peronosporaceae</taxon>
        <taxon>Phytophthora</taxon>
    </lineage>
</organism>
<evidence type="ECO:0000313" key="2">
    <source>
        <dbReference type="EMBL" id="KAG7376413.1"/>
    </source>
</evidence>
<proteinExistence type="predicted"/>
<gene>
    <name evidence="2" type="ORF">PHYPSEUDO_013591</name>
</gene>
<evidence type="ECO:0000313" key="3">
    <source>
        <dbReference type="Proteomes" id="UP000694044"/>
    </source>
</evidence>
<evidence type="ECO:0000256" key="1">
    <source>
        <dbReference type="SAM" id="MobiDB-lite"/>
    </source>
</evidence>
<evidence type="ECO:0008006" key="4">
    <source>
        <dbReference type="Google" id="ProtNLM"/>
    </source>
</evidence>
<accession>A0A8T1V7U5</accession>
<reference evidence="2" key="1">
    <citation type="submission" date="2021-02" db="EMBL/GenBank/DDBJ databases">
        <authorList>
            <person name="Palmer J.M."/>
        </authorList>
    </citation>
    <scope>NUCLEOTIDE SEQUENCE</scope>
    <source>
        <strain evidence="2">SCRP734</strain>
    </source>
</reference>
<sequence>MTGGGPSSPDTTSTEGSSSPPFAPDVSRACVAPAPKKKRVRRQQVELKHLRELAGKLERRLEQLKKRRLFTAQGPNGSVTRNGGSIQYGPASVWEAIADRQFKERARVEKRREELRTMLRTQTSTTQRLQAKVQKALGDKELVALTMMQLQGEGPRYWDLGSGDAEEIYADLLSLVVRIRLELQRRQVEDPRTVLSFATWGISVGEPHLRTDSTAGLLLETHGCSLLPFNVNTTAAACWKMFSLSHMNDDVTVSDKTTVQDDMVARSFTCSSTHFGRQIDVRGKHTCRKYVDEDGCVTIVFAGYTGPAEVNTPCQEVQLQKTGWIKVRQLRSEDLDQHSSAMVEMHSEMLPRFRNGNAGQDQRAREVIDWVSRCQHMANDWYRQKLSEILVEEDWKAFRGGDSGEMPVS</sequence>
<dbReference type="EMBL" id="JAGDFM010000708">
    <property type="protein sequence ID" value="KAG7376413.1"/>
    <property type="molecule type" value="Genomic_DNA"/>
</dbReference>
<comment type="caution">
    <text evidence="2">The sequence shown here is derived from an EMBL/GenBank/DDBJ whole genome shotgun (WGS) entry which is preliminary data.</text>
</comment>
<protein>
    <recommendedName>
        <fullName evidence="4">M96 mating-specific protein family</fullName>
    </recommendedName>
</protein>
<dbReference type="Proteomes" id="UP000694044">
    <property type="component" value="Unassembled WGS sequence"/>
</dbReference>
<dbReference type="OrthoDB" id="94853at2759"/>
<keyword evidence="3" id="KW-1185">Reference proteome</keyword>
<feature type="region of interest" description="Disordered" evidence="1">
    <location>
        <begin position="1"/>
        <end position="43"/>
    </location>
</feature>